<reference evidence="2 3" key="1">
    <citation type="journal article" date="2012" name="Science">
        <title>The Paleozoic origin of enzymatic lignin decomposition reconstructed from 31 fungal genomes.</title>
        <authorList>
            <person name="Floudas D."/>
            <person name="Binder M."/>
            <person name="Riley R."/>
            <person name="Barry K."/>
            <person name="Blanchette R.A."/>
            <person name="Henrissat B."/>
            <person name="Martinez A.T."/>
            <person name="Otillar R."/>
            <person name="Spatafora J.W."/>
            <person name="Yadav J.S."/>
            <person name="Aerts A."/>
            <person name="Benoit I."/>
            <person name="Boyd A."/>
            <person name="Carlson A."/>
            <person name="Copeland A."/>
            <person name="Coutinho P.M."/>
            <person name="de Vries R.P."/>
            <person name="Ferreira P."/>
            <person name="Findley K."/>
            <person name="Foster B."/>
            <person name="Gaskell J."/>
            <person name="Glotzer D."/>
            <person name="Gorecki P."/>
            <person name="Heitman J."/>
            <person name="Hesse C."/>
            <person name="Hori C."/>
            <person name="Igarashi K."/>
            <person name="Jurgens J.A."/>
            <person name="Kallen N."/>
            <person name="Kersten P."/>
            <person name="Kohler A."/>
            <person name="Kuees U."/>
            <person name="Kumar T.K.A."/>
            <person name="Kuo A."/>
            <person name="LaButti K."/>
            <person name="Larrondo L.F."/>
            <person name="Lindquist E."/>
            <person name="Ling A."/>
            <person name="Lombard V."/>
            <person name="Lucas S."/>
            <person name="Lundell T."/>
            <person name="Martin R."/>
            <person name="McLaughlin D.J."/>
            <person name="Morgenstern I."/>
            <person name="Morin E."/>
            <person name="Murat C."/>
            <person name="Nagy L.G."/>
            <person name="Nolan M."/>
            <person name="Ohm R.A."/>
            <person name="Patyshakuliyeva A."/>
            <person name="Rokas A."/>
            <person name="Ruiz-Duenas F.J."/>
            <person name="Sabat G."/>
            <person name="Salamov A."/>
            <person name="Samejima M."/>
            <person name="Schmutz J."/>
            <person name="Slot J.C."/>
            <person name="St John F."/>
            <person name="Stenlid J."/>
            <person name="Sun H."/>
            <person name="Sun S."/>
            <person name="Syed K."/>
            <person name="Tsang A."/>
            <person name="Wiebenga A."/>
            <person name="Young D."/>
            <person name="Pisabarro A."/>
            <person name="Eastwood D.C."/>
            <person name="Martin F."/>
            <person name="Cullen D."/>
            <person name="Grigoriev I.V."/>
            <person name="Hibbett D.S."/>
        </authorList>
    </citation>
    <scope>NUCLEOTIDE SEQUENCE [LARGE SCALE GENOMIC DNA]</scope>
    <source>
        <strain evidence="2 3">MD-104</strain>
    </source>
</reference>
<gene>
    <name evidence="2" type="ORF">WOLCODRAFT_146889</name>
</gene>
<organism evidence="2 3">
    <name type="scientific">Wolfiporia cocos (strain MD-104)</name>
    <name type="common">Brown rot fungus</name>
    <dbReference type="NCBI Taxonomy" id="742152"/>
    <lineage>
        <taxon>Eukaryota</taxon>
        <taxon>Fungi</taxon>
        <taxon>Dikarya</taxon>
        <taxon>Basidiomycota</taxon>
        <taxon>Agaricomycotina</taxon>
        <taxon>Agaricomycetes</taxon>
        <taxon>Polyporales</taxon>
        <taxon>Phaeolaceae</taxon>
        <taxon>Wolfiporia</taxon>
    </lineage>
</organism>
<keyword evidence="3" id="KW-1185">Reference proteome</keyword>
<dbReference type="EMBL" id="KB467976">
    <property type="protein sequence ID" value="PCH39254.1"/>
    <property type="molecule type" value="Genomic_DNA"/>
</dbReference>
<feature type="region of interest" description="Disordered" evidence="1">
    <location>
        <begin position="114"/>
        <end position="203"/>
    </location>
</feature>
<accession>A0A2H3JRF8</accession>
<evidence type="ECO:0000256" key="1">
    <source>
        <dbReference type="SAM" id="MobiDB-lite"/>
    </source>
</evidence>
<dbReference type="Proteomes" id="UP000218811">
    <property type="component" value="Unassembled WGS sequence"/>
</dbReference>
<protein>
    <submittedName>
        <fullName evidence="2">Uncharacterized protein</fullName>
    </submittedName>
</protein>
<evidence type="ECO:0000313" key="3">
    <source>
        <dbReference type="Proteomes" id="UP000218811"/>
    </source>
</evidence>
<evidence type="ECO:0000313" key="2">
    <source>
        <dbReference type="EMBL" id="PCH39254.1"/>
    </source>
</evidence>
<dbReference type="AlphaFoldDB" id="A0A2H3JRF8"/>
<name>A0A2H3JRF8_WOLCO</name>
<proteinExistence type="predicted"/>
<sequence length="203" mass="22474">MLYTNSQDAALAELQNQVEELQKLTSFTELCTHDPMELFQLWEKGTAIMNKINYIYHGFGLYQDPLLDPSKNPVVVQGQKKINFLYSAFHCSLHAEIAGIHKVKMMMGDGEGGPYVKPARKQSLEPEPEPEPKIKDGKATSSAESARVSPRGIKRPLPEPGLEQPDGPQAGSAKKQKGLDRQPSMLPVGTEAIYEPLGSKDWN</sequence>